<proteinExistence type="predicted"/>
<feature type="domain" description="2TM" evidence="2">
    <location>
        <begin position="20"/>
        <end position="101"/>
    </location>
</feature>
<name>A0A2S0HUK6_9FLAO</name>
<dbReference type="RefSeq" id="WP_105214879.1">
    <property type="nucleotide sequence ID" value="NZ_CP027062.1"/>
</dbReference>
<dbReference type="Pfam" id="PF13239">
    <property type="entry name" value="2TM"/>
    <property type="match status" value="1"/>
</dbReference>
<evidence type="ECO:0000313" key="3">
    <source>
        <dbReference type="EMBL" id="AVI50224.1"/>
    </source>
</evidence>
<dbReference type="Proteomes" id="UP000238442">
    <property type="component" value="Chromosome"/>
</dbReference>
<evidence type="ECO:0000256" key="1">
    <source>
        <dbReference type="SAM" id="Phobius"/>
    </source>
</evidence>
<dbReference type="InterPro" id="IPR025698">
    <property type="entry name" value="2TM_dom"/>
</dbReference>
<keyword evidence="1" id="KW-1133">Transmembrane helix</keyword>
<dbReference type="KEGG" id="aue:C5O00_03180"/>
<feature type="transmembrane region" description="Helical" evidence="1">
    <location>
        <begin position="64"/>
        <end position="84"/>
    </location>
</feature>
<evidence type="ECO:0000259" key="2">
    <source>
        <dbReference type="Pfam" id="PF13239"/>
    </source>
</evidence>
<evidence type="ECO:0000313" key="4">
    <source>
        <dbReference type="Proteomes" id="UP000238442"/>
    </source>
</evidence>
<sequence length="142" mass="17004">MFSKNKKTEGLDHEQRLQYEYARKRIVQKKRLMQHFIIFLAGSVLLIIINPVLGIGDEFFIKDWFIWAILIWAFLFLIHLFNVFMMNKFMGKEWEDRQLERLKAKQSARIAELQKEVDGDLLKQQQALKKNENLNPLPPENE</sequence>
<dbReference type="OrthoDB" id="1443721at2"/>
<keyword evidence="1" id="KW-0472">Membrane</keyword>
<keyword evidence="4" id="KW-1185">Reference proteome</keyword>
<feature type="transmembrane region" description="Helical" evidence="1">
    <location>
        <begin position="32"/>
        <end position="52"/>
    </location>
</feature>
<dbReference type="AlphaFoldDB" id="A0A2S0HUK6"/>
<keyword evidence="1" id="KW-0812">Transmembrane</keyword>
<organism evidence="3 4">
    <name type="scientific">Pukyongia salina</name>
    <dbReference type="NCBI Taxonomy" id="2094025"/>
    <lineage>
        <taxon>Bacteria</taxon>
        <taxon>Pseudomonadati</taxon>
        <taxon>Bacteroidota</taxon>
        <taxon>Flavobacteriia</taxon>
        <taxon>Flavobacteriales</taxon>
        <taxon>Flavobacteriaceae</taxon>
        <taxon>Pukyongia</taxon>
    </lineage>
</organism>
<reference evidence="3 4" key="1">
    <citation type="submission" date="2018-02" db="EMBL/GenBank/DDBJ databases">
        <title>Genomic analysis of the strain RR4-38 isolated from a seawater recirculating aquaculture system.</title>
        <authorList>
            <person name="Kim Y.-S."/>
            <person name="Jang Y.H."/>
            <person name="Kim K.-H."/>
        </authorList>
    </citation>
    <scope>NUCLEOTIDE SEQUENCE [LARGE SCALE GENOMIC DNA]</scope>
    <source>
        <strain evidence="3 4">RR4-38</strain>
    </source>
</reference>
<protein>
    <recommendedName>
        <fullName evidence="2">2TM domain-containing protein</fullName>
    </recommendedName>
</protein>
<gene>
    <name evidence="3" type="ORF">C5O00_03180</name>
</gene>
<dbReference type="EMBL" id="CP027062">
    <property type="protein sequence ID" value="AVI50224.1"/>
    <property type="molecule type" value="Genomic_DNA"/>
</dbReference>
<accession>A0A2S0HUK6</accession>